<accession>A0A1M5XHI4</accession>
<gene>
    <name evidence="1" type="ORF">SAMN02745124_03052</name>
</gene>
<dbReference type="RefSeq" id="WP_028577483.1">
    <property type="nucleotide sequence ID" value="NZ_FQXS01000020.1"/>
</dbReference>
<keyword evidence="2" id="KW-1185">Reference proteome</keyword>
<dbReference type="STRING" id="1121409.SAMN02745124_03052"/>
<dbReference type="AlphaFoldDB" id="A0A1M5XHI4"/>
<protein>
    <submittedName>
        <fullName evidence="1">Uncharacterized protein</fullName>
    </submittedName>
</protein>
<organism evidence="1 2">
    <name type="scientific">Desulfofustis glycolicus DSM 9705</name>
    <dbReference type="NCBI Taxonomy" id="1121409"/>
    <lineage>
        <taxon>Bacteria</taxon>
        <taxon>Pseudomonadati</taxon>
        <taxon>Thermodesulfobacteriota</taxon>
        <taxon>Desulfobulbia</taxon>
        <taxon>Desulfobulbales</taxon>
        <taxon>Desulfocapsaceae</taxon>
        <taxon>Desulfofustis</taxon>
    </lineage>
</organism>
<dbReference type="Proteomes" id="UP000184139">
    <property type="component" value="Unassembled WGS sequence"/>
</dbReference>
<sequence>MSTIDRGTVGNRMAIERISKIKSHLIFRNGCTLNKIKADIYALEQETEGFLEQIVGEAE</sequence>
<reference evidence="1 2" key="1">
    <citation type="submission" date="2016-11" db="EMBL/GenBank/DDBJ databases">
        <authorList>
            <person name="Jaros S."/>
            <person name="Januszkiewicz K."/>
            <person name="Wedrychowicz H."/>
        </authorList>
    </citation>
    <scope>NUCLEOTIDE SEQUENCE [LARGE SCALE GENOMIC DNA]</scope>
    <source>
        <strain evidence="1 2">DSM 9705</strain>
    </source>
</reference>
<evidence type="ECO:0000313" key="2">
    <source>
        <dbReference type="Proteomes" id="UP000184139"/>
    </source>
</evidence>
<evidence type="ECO:0000313" key="1">
    <source>
        <dbReference type="EMBL" id="SHH99092.1"/>
    </source>
</evidence>
<name>A0A1M5XHI4_9BACT</name>
<dbReference type="EMBL" id="FQXS01000020">
    <property type="protein sequence ID" value="SHH99092.1"/>
    <property type="molecule type" value="Genomic_DNA"/>
</dbReference>
<proteinExistence type="predicted"/>